<proteinExistence type="predicted"/>
<name>S5DPJ7_9ACTN</name>
<evidence type="ECO:0000313" key="1">
    <source>
        <dbReference type="EMBL" id="AGQ19513.1"/>
    </source>
</evidence>
<accession>S5DPJ7</accession>
<dbReference type="AlphaFoldDB" id="S5DPJ7"/>
<protein>
    <submittedName>
        <fullName evidence="1">MedDCM-OCT-S37-C37-cds32</fullName>
    </submittedName>
</protein>
<dbReference type="EMBL" id="KC811133">
    <property type="protein sequence ID" value="AGQ19513.1"/>
    <property type="molecule type" value="Genomic_DNA"/>
</dbReference>
<sequence length="99" mass="11456">MNLDTSFFIKNLIAGTIDYLKEINFELILKHEEKLESVLMSELNKDFELQRKTPTQIINTFLNEDLKLNITLTPNDLGEQALEQIILWGISKAKYLDGN</sequence>
<reference evidence="1" key="1">
    <citation type="journal article" date="2013" name="Sci. Rep.">
        <title>Metagenomics uncovers a new group of low GC and ultra-small marine Actinobacteria.</title>
        <authorList>
            <person name="Ghai R."/>
            <person name="Mizuno C.M."/>
            <person name="Picazo A."/>
            <person name="Camacho A."/>
            <person name="Rodriguez-Valera F."/>
        </authorList>
    </citation>
    <scope>NUCLEOTIDE SEQUENCE</scope>
</reference>
<organism evidence="1">
    <name type="scientific">Candidatus Actinomarina minuta</name>
    <dbReference type="NCBI Taxonomy" id="1389454"/>
    <lineage>
        <taxon>Bacteria</taxon>
        <taxon>Bacillati</taxon>
        <taxon>Actinomycetota</taxon>
        <taxon>Actinomycetes</taxon>
        <taxon>Candidatus Actinomarinidae</taxon>
        <taxon>Candidatus Actinomarinales</taxon>
        <taxon>Candidatus Actinomarineae</taxon>
        <taxon>Candidatus Actinomarinaceae</taxon>
        <taxon>Candidatus Actinomarina</taxon>
    </lineage>
</organism>